<name>X1NQS0_9ZZZZ</name>
<comment type="caution">
    <text evidence="1">The sequence shown here is derived from an EMBL/GenBank/DDBJ whole genome shotgun (WGS) entry which is preliminary data.</text>
</comment>
<organism evidence="1">
    <name type="scientific">marine sediment metagenome</name>
    <dbReference type="NCBI Taxonomy" id="412755"/>
    <lineage>
        <taxon>unclassified sequences</taxon>
        <taxon>metagenomes</taxon>
        <taxon>ecological metagenomes</taxon>
    </lineage>
</organism>
<evidence type="ECO:0000313" key="1">
    <source>
        <dbReference type="EMBL" id="GAI29145.1"/>
    </source>
</evidence>
<sequence length="73" mass="8369">THDELQSGNPTQNVTGFFVVLPLMHWANKLLGILRQQWLWMSQNVRMFNELTEQAIILKIGYSNSAILSAILK</sequence>
<protein>
    <submittedName>
        <fullName evidence="1">Uncharacterized protein</fullName>
    </submittedName>
</protein>
<dbReference type="EMBL" id="BARV01019276">
    <property type="protein sequence ID" value="GAI29145.1"/>
    <property type="molecule type" value="Genomic_DNA"/>
</dbReference>
<reference evidence="1" key="1">
    <citation type="journal article" date="2014" name="Front. Microbiol.">
        <title>High frequency of phylogenetically diverse reductive dehalogenase-homologous genes in deep subseafloor sedimentary metagenomes.</title>
        <authorList>
            <person name="Kawai M."/>
            <person name="Futagami T."/>
            <person name="Toyoda A."/>
            <person name="Takaki Y."/>
            <person name="Nishi S."/>
            <person name="Hori S."/>
            <person name="Arai W."/>
            <person name="Tsubouchi T."/>
            <person name="Morono Y."/>
            <person name="Uchiyama I."/>
            <person name="Ito T."/>
            <person name="Fujiyama A."/>
            <person name="Inagaki F."/>
            <person name="Takami H."/>
        </authorList>
    </citation>
    <scope>NUCLEOTIDE SEQUENCE</scope>
    <source>
        <strain evidence="1">Expedition CK06-06</strain>
    </source>
</reference>
<gene>
    <name evidence="1" type="ORF">S06H3_32415</name>
</gene>
<dbReference type="AlphaFoldDB" id="X1NQS0"/>
<proteinExistence type="predicted"/>
<accession>X1NQS0</accession>
<feature type="non-terminal residue" evidence="1">
    <location>
        <position position="1"/>
    </location>
</feature>